<name>A0A9Q0C9V1_9POAL</name>
<dbReference type="GO" id="GO:0020037">
    <property type="term" value="F:heme binding"/>
    <property type="evidence" value="ECO:0007669"/>
    <property type="project" value="InterPro"/>
</dbReference>
<dbReference type="GO" id="GO:0004497">
    <property type="term" value="F:monooxygenase activity"/>
    <property type="evidence" value="ECO:0007669"/>
    <property type="project" value="UniProtKB-KW"/>
</dbReference>
<dbReference type="Pfam" id="PF00067">
    <property type="entry name" value="p450"/>
    <property type="match status" value="1"/>
</dbReference>
<evidence type="ECO:0000256" key="8">
    <source>
        <dbReference type="ARBA" id="ARBA00023004"/>
    </source>
</evidence>
<gene>
    <name evidence="11" type="ORF">LUZ63_013889</name>
</gene>
<keyword evidence="8" id="KW-0408">Iron</keyword>
<keyword evidence="10" id="KW-0472">Membrane</keyword>
<dbReference type="OrthoDB" id="1470350at2759"/>
<proteinExistence type="inferred from homology"/>
<evidence type="ECO:0000256" key="4">
    <source>
        <dbReference type="ARBA" id="ARBA00022692"/>
    </source>
</evidence>
<dbReference type="PANTHER" id="PTHR24282">
    <property type="entry name" value="CYTOCHROME P450 FAMILY MEMBER"/>
    <property type="match status" value="1"/>
</dbReference>
<keyword evidence="3" id="KW-0349">Heme</keyword>
<evidence type="ECO:0000256" key="2">
    <source>
        <dbReference type="ARBA" id="ARBA00010617"/>
    </source>
</evidence>
<dbReference type="InterPro" id="IPR001128">
    <property type="entry name" value="Cyt_P450"/>
</dbReference>
<dbReference type="SUPFAM" id="SSF48264">
    <property type="entry name" value="Cytochrome P450"/>
    <property type="match status" value="1"/>
</dbReference>
<dbReference type="AlphaFoldDB" id="A0A9Q0C9V1"/>
<dbReference type="PANTHER" id="PTHR24282:SF255">
    <property type="entry name" value="CYTOCHROME P450 72A11-RELATED"/>
    <property type="match status" value="1"/>
</dbReference>
<keyword evidence="4" id="KW-0812">Transmembrane</keyword>
<dbReference type="GO" id="GO:0005506">
    <property type="term" value="F:iron ion binding"/>
    <property type="evidence" value="ECO:0007669"/>
    <property type="project" value="InterPro"/>
</dbReference>
<evidence type="ECO:0000256" key="9">
    <source>
        <dbReference type="ARBA" id="ARBA00023033"/>
    </source>
</evidence>
<evidence type="ECO:0000313" key="12">
    <source>
        <dbReference type="Proteomes" id="UP001151287"/>
    </source>
</evidence>
<comment type="caution">
    <text evidence="11">The sequence shown here is derived from an EMBL/GenBank/DDBJ whole genome shotgun (WGS) entry which is preliminary data.</text>
</comment>
<evidence type="ECO:0000256" key="5">
    <source>
        <dbReference type="ARBA" id="ARBA00022723"/>
    </source>
</evidence>
<dbReference type="GO" id="GO:0016020">
    <property type="term" value="C:membrane"/>
    <property type="evidence" value="ECO:0007669"/>
    <property type="project" value="UniProtKB-SubCell"/>
</dbReference>
<dbReference type="GO" id="GO:0016705">
    <property type="term" value="F:oxidoreductase activity, acting on paired donors, with incorporation or reduction of molecular oxygen"/>
    <property type="evidence" value="ECO:0007669"/>
    <property type="project" value="InterPro"/>
</dbReference>
<dbReference type="EMBL" id="JAMQYH010000004">
    <property type="protein sequence ID" value="KAJ1689734.1"/>
    <property type="molecule type" value="Genomic_DNA"/>
</dbReference>
<sequence length="162" mass="18586">MVVLQPLSSSQDVSHASPPLRAEKRLNLYFFFIEGRTAAEVKLEEIAYPPRVRFLIPIISLYHDLQYWGPDANEFNPERFFEGISKASVPDANLPFSGGPRVWIGQNFAMIEAKLFLARILQCFRFELSPAYAHAPYDMVTIQPQYRAHIILGRSMLRCLLL</sequence>
<accession>A0A9Q0C9V1</accession>
<keyword evidence="5" id="KW-0479">Metal-binding</keyword>
<evidence type="ECO:0000256" key="1">
    <source>
        <dbReference type="ARBA" id="ARBA00004370"/>
    </source>
</evidence>
<dbReference type="Gene3D" id="1.10.630.10">
    <property type="entry name" value="Cytochrome P450"/>
    <property type="match status" value="1"/>
</dbReference>
<comment type="similarity">
    <text evidence="2">Belongs to the cytochrome P450 family.</text>
</comment>
<protein>
    <recommendedName>
        <fullName evidence="13">Cytochrome P450</fullName>
    </recommendedName>
</protein>
<dbReference type="GO" id="GO:0006629">
    <property type="term" value="P:lipid metabolic process"/>
    <property type="evidence" value="ECO:0007669"/>
    <property type="project" value="UniProtKB-ARBA"/>
</dbReference>
<keyword evidence="12" id="KW-1185">Reference proteome</keyword>
<evidence type="ECO:0000256" key="7">
    <source>
        <dbReference type="ARBA" id="ARBA00023002"/>
    </source>
</evidence>
<keyword evidence="9" id="KW-0503">Monooxygenase</keyword>
<evidence type="ECO:0000313" key="11">
    <source>
        <dbReference type="EMBL" id="KAJ1689734.1"/>
    </source>
</evidence>
<organism evidence="11 12">
    <name type="scientific">Rhynchospora breviuscula</name>
    <dbReference type="NCBI Taxonomy" id="2022672"/>
    <lineage>
        <taxon>Eukaryota</taxon>
        <taxon>Viridiplantae</taxon>
        <taxon>Streptophyta</taxon>
        <taxon>Embryophyta</taxon>
        <taxon>Tracheophyta</taxon>
        <taxon>Spermatophyta</taxon>
        <taxon>Magnoliopsida</taxon>
        <taxon>Liliopsida</taxon>
        <taxon>Poales</taxon>
        <taxon>Cyperaceae</taxon>
        <taxon>Cyperoideae</taxon>
        <taxon>Rhynchosporeae</taxon>
        <taxon>Rhynchospora</taxon>
    </lineage>
</organism>
<evidence type="ECO:0008006" key="13">
    <source>
        <dbReference type="Google" id="ProtNLM"/>
    </source>
</evidence>
<evidence type="ECO:0000256" key="6">
    <source>
        <dbReference type="ARBA" id="ARBA00022989"/>
    </source>
</evidence>
<keyword evidence="7" id="KW-0560">Oxidoreductase</keyword>
<dbReference type="InterPro" id="IPR036396">
    <property type="entry name" value="Cyt_P450_sf"/>
</dbReference>
<dbReference type="Proteomes" id="UP001151287">
    <property type="component" value="Unassembled WGS sequence"/>
</dbReference>
<evidence type="ECO:0000256" key="3">
    <source>
        <dbReference type="ARBA" id="ARBA00022617"/>
    </source>
</evidence>
<evidence type="ECO:0000256" key="10">
    <source>
        <dbReference type="ARBA" id="ARBA00023136"/>
    </source>
</evidence>
<dbReference type="InterPro" id="IPR050665">
    <property type="entry name" value="Cytochrome_P450_Monooxygen"/>
</dbReference>
<reference evidence="11" key="1">
    <citation type="journal article" date="2022" name="Cell">
        <title>Repeat-based holocentromeres influence genome architecture and karyotype evolution.</title>
        <authorList>
            <person name="Hofstatter P.G."/>
            <person name="Thangavel G."/>
            <person name="Lux T."/>
            <person name="Neumann P."/>
            <person name="Vondrak T."/>
            <person name="Novak P."/>
            <person name="Zhang M."/>
            <person name="Costa L."/>
            <person name="Castellani M."/>
            <person name="Scott A."/>
            <person name="Toegelov H."/>
            <person name="Fuchs J."/>
            <person name="Mata-Sucre Y."/>
            <person name="Dias Y."/>
            <person name="Vanzela A.L.L."/>
            <person name="Huettel B."/>
            <person name="Almeida C.C.S."/>
            <person name="Simkova H."/>
            <person name="Souza G."/>
            <person name="Pedrosa-Harand A."/>
            <person name="Macas J."/>
            <person name="Mayer K.F.X."/>
            <person name="Houben A."/>
            <person name="Marques A."/>
        </authorList>
    </citation>
    <scope>NUCLEOTIDE SEQUENCE</scope>
    <source>
        <strain evidence="11">RhyBre1mFocal</strain>
    </source>
</reference>
<comment type="subcellular location">
    <subcellularLocation>
        <location evidence="1">Membrane</location>
    </subcellularLocation>
</comment>
<keyword evidence="6" id="KW-1133">Transmembrane helix</keyword>